<dbReference type="Pfam" id="PF00004">
    <property type="entry name" value="AAA"/>
    <property type="match status" value="1"/>
</dbReference>
<dbReference type="EMBL" id="LCAH01000006">
    <property type="protein sequence ID" value="KKR87048.1"/>
    <property type="molecule type" value="Genomic_DNA"/>
</dbReference>
<feature type="domain" description="ATPase AAA-type core" evidence="1">
    <location>
        <begin position="51"/>
        <end position="190"/>
    </location>
</feature>
<protein>
    <recommendedName>
        <fullName evidence="1">ATPase AAA-type core domain-containing protein</fullName>
    </recommendedName>
</protein>
<evidence type="ECO:0000259" key="1">
    <source>
        <dbReference type="Pfam" id="PF00004"/>
    </source>
</evidence>
<dbReference type="AlphaFoldDB" id="A0A0G0UDL1"/>
<dbReference type="InterPro" id="IPR003959">
    <property type="entry name" value="ATPase_AAA_core"/>
</dbReference>
<organism evidence="2 3">
    <name type="scientific">Candidatus Uhrbacteria bacterium GW2011_GWC2_41_11</name>
    <dbReference type="NCBI Taxonomy" id="1618985"/>
    <lineage>
        <taxon>Bacteria</taxon>
        <taxon>Candidatus Uhriibacteriota</taxon>
    </lineage>
</organism>
<dbReference type="InterPro" id="IPR027417">
    <property type="entry name" value="P-loop_NTPase"/>
</dbReference>
<evidence type="ECO:0000313" key="3">
    <source>
        <dbReference type="Proteomes" id="UP000034616"/>
    </source>
</evidence>
<dbReference type="Proteomes" id="UP000034616">
    <property type="component" value="Unassembled WGS sequence"/>
</dbReference>
<name>A0A0G0UDL1_9BACT</name>
<accession>A0A0G0UDL1</accession>
<proteinExistence type="predicted"/>
<reference evidence="2 3" key="1">
    <citation type="journal article" date="2015" name="Nature">
        <title>rRNA introns, odd ribosomes, and small enigmatic genomes across a large radiation of phyla.</title>
        <authorList>
            <person name="Brown C.T."/>
            <person name="Hug L.A."/>
            <person name="Thomas B.C."/>
            <person name="Sharon I."/>
            <person name="Castelle C.J."/>
            <person name="Singh A."/>
            <person name="Wilkins M.J."/>
            <person name="Williams K.H."/>
            <person name="Banfield J.F."/>
        </authorList>
    </citation>
    <scope>NUCLEOTIDE SEQUENCE [LARGE SCALE GENOMIC DNA]</scope>
</reference>
<gene>
    <name evidence="2" type="ORF">UU35_C0006G0001</name>
</gene>
<dbReference type="GO" id="GO:0016887">
    <property type="term" value="F:ATP hydrolysis activity"/>
    <property type="evidence" value="ECO:0007669"/>
    <property type="project" value="InterPro"/>
</dbReference>
<dbReference type="SUPFAM" id="SSF52540">
    <property type="entry name" value="P-loop containing nucleoside triphosphate hydrolases"/>
    <property type="match status" value="1"/>
</dbReference>
<comment type="caution">
    <text evidence="2">The sequence shown here is derived from an EMBL/GenBank/DDBJ whole genome shotgun (WGS) entry which is preliminary data.</text>
</comment>
<sequence length="327" mass="36983">MHTVKDKDYESRIAYFESFKRILLYWSSYLSLYFLMTQAEALAILKIGKNVFLTGEPGSGKTFTAHALLRSFADLMQQKGLPCWAFTHNVTDYASHYQNKTANELSALANKINSFPGVVVMYVADADTIFQSRKDPRLSAEQQQTLSVYFRMFDGTYIPKNGKFLSIMDANYLDGIDDATKSRLFDEILELTRFKTPAEFAEYAKRTLSKGGGCPSITADDWSVIGQYLFESPLSNREIGHVIKKMRRGLSVTEEMIGKPYAELVAARDAFLASMNKDVVLEGLRNYITTRAEIEQRSLESKISDDVTRFLTSLAQKGDETKTDSQE</sequence>
<dbReference type="GO" id="GO:0005524">
    <property type="term" value="F:ATP binding"/>
    <property type="evidence" value="ECO:0007669"/>
    <property type="project" value="InterPro"/>
</dbReference>
<dbReference type="Gene3D" id="3.40.50.300">
    <property type="entry name" value="P-loop containing nucleotide triphosphate hydrolases"/>
    <property type="match status" value="1"/>
</dbReference>
<evidence type="ECO:0000313" key="2">
    <source>
        <dbReference type="EMBL" id="KKR87048.1"/>
    </source>
</evidence>